<dbReference type="AlphaFoldDB" id="C3JCK9"/>
<protein>
    <submittedName>
        <fullName evidence="1">Uncharacterized protein</fullName>
    </submittedName>
</protein>
<name>C3JCK9_POREA</name>
<dbReference type="Proteomes" id="UP000004295">
    <property type="component" value="Unassembled WGS sequence"/>
</dbReference>
<organism evidence="1 2">
    <name type="scientific">Porphyromonas endodontalis (strain ATCC 35406 / DSM 24491 / JCM 8526 / CCUG 16442 / BCRC 14492 / NCTC 13058 / HG 370)</name>
    <name type="common">Bacteroides endodontalis</name>
    <dbReference type="NCBI Taxonomy" id="553175"/>
    <lineage>
        <taxon>Bacteria</taxon>
        <taxon>Pseudomonadati</taxon>
        <taxon>Bacteroidota</taxon>
        <taxon>Bacteroidia</taxon>
        <taxon>Bacteroidales</taxon>
        <taxon>Porphyromonadaceae</taxon>
        <taxon>Porphyromonas</taxon>
    </lineage>
</organism>
<evidence type="ECO:0000313" key="1">
    <source>
        <dbReference type="EMBL" id="EEN82071.1"/>
    </source>
</evidence>
<accession>C3JCK9</accession>
<keyword evidence="2" id="KW-1185">Reference proteome</keyword>
<dbReference type="EMBL" id="ACNN01000034">
    <property type="protein sequence ID" value="EEN82071.1"/>
    <property type="molecule type" value="Genomic_DNA"/>
</dbReference>
<gene>
    <name evidence="1" type="ORF">POREN0001_1625</name>
</gene>
<proteinExistence type="predicted"/>
<comment type="caution">
    <text evidence="1">The sequence shown here is derived from an EMBL/GenBank/DDBJ whole genome shotgun (WGS) entry which is preliminary data.</text>
</comment>
<reference evidence="1 2" key="1">
    <citation type="submission" date="2009-04" db="EMBL/GenBank/DDBJ databases">
        <authorList>
            <person name="Sebastian Y."/>
            <person name="Madupu R."/>
            <person name="Durkin A.S."/>
            <person name="Torralba M."/>
            <person name="Methe B."/>
            <person name="Sutton G.G."/>
            <person name="Strausberg R.L."/>
            <person name="Nelson K.E."/>
        </authorList>
    </citation>
    <scope>NUCLEOTIDE SEQUENCE [LARGE SCALE GENOMIC DNA]</scope>
    <source>
        <strain evidence="2">ATCC 35406 / BCRC 14492 / JCM 8526 / NCTC 13058 / HG 370</strain>
    </source>
</reference>
<evidence type="ECO:0000313" key="2">
    <source>
        <dbReference type="Proteomes" id="UP000004295"/>
    </source>
</evidence>
<sequence>MSKYCHIISLASERVNAFYLSQIQGGNEKSIALHSRECRAENFCFTAY</sequence>